<dbReference type="Gene3D" id="3.10.450.50">
    <property type="match status" value="1"/>
</dbReference>
<keyword evidence="4" id="KW-1185">Reference proteome</keyword>
<dbReference type="EMBL" id="JARXVE010000010">
    <property type="protein sequence ID" value="MDH6198288.1"/>
    <property type="molecule type" value="Genomic_DNA"/>
</dbReference>
<dbReference type="SUPFAM" id="SSF54427">
    <property type="entry name" value="NTF2-like"/>
    <property type="match status" value="1"/>
</dbReference>
<organism evidence="3 4">
    <name type="scientific">Mycolicibacterium frederiksbergense</name>
    <dbReference type="NCBI Taxonomy" id="117567"/>
    <lineage>
        <taxon>Bacteria</taxon>
        <taxon>Bacillati</taxon>
        <taxon>Actinomycetota</taxon>
        <taxon>Actinomycetes</taxon>
        <taxon>Mycobacteriales</taxon>
        <taxon>Mycobacteriaceae</taxon>
        <taxon>Mycolicibacterium</taxon>
    </lineage>
</organism>
<gene>
    <name evidence="3" type="ORF">M2272_004947</name>
</gene>
<feature type="region of interest" description="Disordered" evidence="1">
    <location>
        <begin position="1"/>
        <end position="23"/>
    </location>
</feature>
<comment type="caution">
    <text evidence="3">The sequence shown here is derived from an EMBL/GenBank/DDBJ whole genome shotgun (WGS) entry which is preliminary data.</text>
</comment>
<name>A0ABT6L5W3_9MYCO</name>
<evidence type="ECO:0000313" key="4">
    <source>
        <dbReference type="Proteomes" id="UP001160130"/>
    </source>
</evidence>
<evidence type="ECO:0000313" key="3">
    <source>
        <dbReference type="EMBL" id="MDH6198288.1"/>
    </source>
</evidence>
<protein>
    <submittedName>
        <fullName evidence="3">Ketosteroid isomerase-like protein</fullName>
    </submittedName>
</protein>
<accession>A0ABT6L5W3</accession>
<evidence type="ECO:0000259" key="2">
    <source>
        <dbReference type="Pfam" id="PF12680"/>
    </source>
</evidence>
<proteinExistence type="predicted"/>
<feature type="domain" description="SnoaL-like" evidence="2">
    <location>
        <begin position="36"/>
        <end position="152"/>
    </location>
</feature>
<evidence type="ECO:0000256" key="1">
    <source>
        <dbReference type="SAM" id="MobiDB-lite"/>
    </source>
</evidence>
<dbReference type="InterPro" id="IPR032710">
    <property type="entry name" value="NTF2-like_dom_sf"/>
</dbReference>
<dbReference type="InterPro" id="IPR037401">
    <property type="entry name" value="SnoaL-like"/>
</dbReference>
<reference evidence="3 4" key="1">
    <citation type="submission" date="2023-04" db="EMBL/GenBank/DDBJ databases">
        <title>Forest soil microbial communities from Buena Vista Peninsula, Colon Province, Panama.</title>
        <authorList>
            <person name="Bouskill N."/>
        </authorList>
    </citation>
    <scope>NUCLEOTIDE SEQUENCE [LARGE SCALE GENOMIC DNA]</scope>
    <source>
        <strain evidence="3 4">AC80</strain>
    </source>
</reference>
<dbReference type="Proteomes" id="UP001160130">
    <property type="component" value="Unassembled WGS sequence"/>
</dbReference>
<sequence>MTSSHDESMPASIDAVFRPEGHALSPVTETTTRAVVEELLRRIGAGDVDAIAELYADGADWKLNWPEAEHGRNETPWIQHRSTRADAAAHYRAIGEHHVPEQVATEVERILIDGDDAVVFGEIRQTARNTQRAYRSRFALHLTVSGGLITRHHVYEDSLAVAQAFDPDR</sequence>
<dbReference type="Pfam" id="PF12680">
    <property type="entry name" value="SnoaL_2"/>
    <property type="match status" value="1"/>
</dbReference>